<dbReference type="InterPro" id="IPR012938">
    <property type="entry name" value="Glc/Sorbosone_DH"/>
</dbReference>
<dbReference type="SUPFAM" id="SSF50952">
    <property type="entry name" value="Soluble quinoprotein glucose dehydrogenase"/>
    <property type="match status" value="1"/>
</dbReference>
<feature type="compositionally biased region" description="Pro residues" evidence="1">
    <location>
        <begin position="69"/>
        <end position="83"/>
    </location>
</feature>
<gene>
    <name evidence="3" type="primary">lppZ</name>
    <name evidence="3" type="ORF">MYXE_34000</name>
</gene>
<organism evidence="3 4">
    <name type="scientific">Mycobacterium xenopi</name>
    <dbReference type="NCBI Taxonomy" id="1789"/>
    <lineage>
        <taxon>Bacteria</taxon>
        <taxon>Bacillati</taxon>
        <taxon>Actinomycetota</taxon>
        <taxon>Actinomycetes</taxon>
        <taxon>Mycobacteriales</taxon>
        <taxon>Mycobacteriaceae</taxon>
        <taxon>Mycobacterium</taxon>
    </lineage>
</organism>
<proteinExistence type="predicted"/>
<dbReference type="AlphaFoldDB" id="A0AAD1H3P9"/>
<evidence type="ECO:0000313" key="4">
    <source>
        <dbReference type="Proteomes" id="UP000464624"/>
    </source>
</evidence>
<dbReference type="Gene3D" id="2.120.10.30">
    <property type="entry name" value="TolB, C-terminal domain"/>
    <property type="match status" value="1"/>
</dbReference>
<evidence type="ECO:0000259" key="2">
    <source>
        <dbReference type="Pfam" id="PF07995"/>
    </source>
</evidence>
<accession>A0AAD1H3P9</accession>
<evidence type="ECO:0000256" key="1">
    <source>
        <dbReference type="SAM" id="MobiDB-lite"/>
    </source>
</evidence>
<evidence type="ECO:0000313" key="3">
    <source>
        <dbReference type="EMBL" id="BBU23610.1"/>
    </source>
</evidence>
<feature type="domain" description="Glucose/Sorbosone dehydrogenase" evidence="2">
    <location>
        <begin position="99"/>
        <end position="247"/>
    </location>
</feature>
<sequence>MGESAAASIDGPSGRRWRGNLAIMRVRLSPRGGLAAICAAMLVSSGCARFNDAQSQPFTTEPQRRPPATSTPPPPPPLPAKPFPKQCPAPGVMQGCLESTSGLIMLPDSKSALVAERTTGAVKEVSVSAEPKVKTVIPVDPSGDGGLMDIVLSPTYSQDRLMYAYVSTPSDNRVIRIADGDVPKDILTGIPKGATGNTGALHFTSKTTLVVLTGDAGNPAAAGDPASLAGKVIRIEQPTTINQAPPTTALTGIGAGGGLCTDPVDGSLYVLDRAPTADRLQRIARDSRVSTVWTWPDRPGVAGCAALDGTILVNLVNTKQTVAVHLAPATGAVTGAPEVVRQDTHAHAWAVRMAPDGNVWGATINKTAGDAEKLDDVVFPLFPQGGGFPRTNEDKT</sequence>
<dbReference type="InterPro" id="IPR011042">
    <property type="entry name" value="6-blade_b-propeller_TolB-like"/>
</dbReference>
<protein>
    <recommendedName>
        <fullName evidence="2">Glucose/Sorbosone dehydrogenase domain-containing protein</fullName>
    </recommendedName>
</protein>
<reference evidence="3 4" key="1">
    <citation type="submission" date="2019-12" db="EMBL/GenBank/DDBJ databases">
        <title>Complete genome sequence of Mycolicibacterium xenopi str. JCM15661T.</title>
        <authorList>
            <person name="Yoshida M."/>
            <person name="Fukano H."/>
            <person name="Asakura T."/>
            <person name="Hoshino Y."/>
        </authorList>
    </citation>
    <scope>NUCLEOTIDE SEQUENCE [LARGE SCALE GENOMIC DNA]</scope>
    <source>
        <strain evidence="3 4">JCM 15661T</strain>
    </source>
</reference>
<dbReference type="EMBL" id="AP022314">
    <property type="protein sequence ID" value="BBU23610.1"/>
    <property type="molecule type" value="Genomic_DNA"/>
</dbReference>
<dbReference type="Pfam" id="PF07995">
    <property type="entry name" value="GSDH"/>
    <property type="match status" value="1"/>
</dbReference>
<dbReference type="KEGG" id="mxe:MYXE_34000"/>
<name>A0AAD1H3P9_MYCXE</name>
<dbReference type="Proteomes" id="UP000464624">
    <property type="component" value="Chromosome"/>
</dbReference>
<dbReference type="InterPro" id="IPR011041">
    <property type="entry name" value="Quinoprot_gluc/sorb_DH_b-prop"/>
</dbReference>
<feature type="region of interest" description="Disordered" evidence="1">
    <location>
        <begin position="53"/>
        <end position="83"/>
    </location>
</feature>